<dbReference type="AlphaFoldDB" id="A0A0P7D2T7"/>
<reference evidence="1 2" key="1">
    <citation type="submission" date="2015-10" db="EMBL/GenBank/DDBJ databases">
        <title>Pseudomonas putida clinical strains.</title>
        <authorList>
            <person name="Molina L."/>
            <person name="Udaondo Z."/>
        </authorList>
    </citation>
    <scope>NUCLEOTIDE SEQUENCE [LARGE SCALE GENOMIC DNA]</scope>
    <source>
        <strain evidence="1 2">HB13667</strain>
    </source>
</reference>
<dbReference type="EMBL" id="LKKS01000085">
    <property type="protein sequence ID" value="KPM64200.1"/>
    <property type="molecule type" value="Genomic_DNA"/>
</dbReference>
<protein>
    <submittedName>
        <fullName evidence="1">Uncharacterized protein</fullName>
    </submittedName>
</protein>
<evidence type="ECO:0000313" key="1">
    <source>
        <dbReference type="EMBL" id="KPM64200.1"/>
    </source>
</evidence>
<name>A0A0P7D2T7_PSEPU</name>
<proteinExistence type="predicted"/>
<gene>
    <name evidence="1" type="ORF">HB13667_13790</name>
</gene>
<dbReference type="Proteomes" id="UP000050437">
    <property type="component" value="Unassembled WGS sequence"/>
</dbReference>
<organism evidence="1 2">
    <name type="scientific">Pseudomonas putida</name>
    <name type="common">Arthrobacter siderocapsulatus</name>
    <dbReference type="NCBI Taxonomy" id="303"/>
    <lineage>
        <taxon>Bacteria</taxon>
        <taxon>Pseudomonadati</taxon>
        <taxon>Pseudomonadota</taxon>
        <taxon>Gammaproteobacteria</taxon>
        <taxon>Pseudomonadales</taxon>
        <taxon>Pseudomonadaceae</taxon>
        <taxon>Pseudomonas</taxon>
    </lineage>
</organism>
<accession>A0A0P7D2T7</accession>
<evidence type="ECO:0000313" key="2">
    <source>
        <dbReference type="Proteomes" id="UP000050437"/>
    </source>
</evidence>
<sequence>MMSRHDWQGEQKLLLDQCLQIQRIFAQFQHVIAFRQRLGIRTLLHHGVCTFAVDRQGDQLKTTLANHLDLDVQLAVDNHHVLFISFKIELRLHRTDIVGKRVAESFQISELQRTVKGYATIG</sequence>
<comment type="caution">
    <text evidence="1">The sequence shown here is derived from an EMBL/GenBank/DDBJ whole genome shotgun (WGS) entry which is preliminary data.</text>
</comment>